<name>A0A8T0HVJ7_CERPU</name>
<feature type="region of interest" description="Disordered" evidence="1">
    <location>
        <begin position="247"/>
        <end position="277"/>
    </location>
</feature>
<reference evidence="2" key="1">
    <citation type="submission" date="2020-06" db="EMBL/GenBank/DDBJ databases">
        <title>WGS assembly of Ceratodon purpureus strain R40.</title>
        <authorList>
            <person name="Carey S.B."/>
            <person name="Jenkins J."/>
            <person name="Shu S."/>
            <person name="Lovell J.T."/>
            <person name="Sreedasyam A."/>
            <person name="Maumus F."/>
            <person name="Tiley G.P."/>
            <person name="Fernandez-Pozo N."/>
            <person name="Barry K."/>
            <person name="Chen C."/>
            <person name="Wang M."/>
            <person name="Lipzen A."/>
            <person name="Daum C."/>
            <person name="Saski C.A."/>
            <person name="Payton A.C."/>
            <person name="Mcbreen J.C."/>
            <person name="Conrad R.E."/>
            <person name="Kollar L.M."/>
            <person name="Olsson S."/>
            <person name="Huttunen S."/>
            <person name="Landis J.B."/>
            <person name="Wickett N.J."/>
            <person name="Johnson M.G."/>
            <person name="Rensing S.A."/>
            <person name="Grimwood J."/>
            <person name="Schmutz J."/>
            <person name="Mcdaniel S.F."/>
        </authorList>
    </citation>
    <scope>NUCLEOTIDE SEQUENCE</scope>
    <source>
        <strain evidence="2">R40</strain>
    </source>
</reference>
<feature type="region of interest" description="Disordered" evidence="1">
    <location>
        <begin position="456"/>
        <end position="490"/>
    </location>
</feature>
<evidence type="ECO:0000313" key="3">
    <source>
        <dbReference type="Proteomes" id="UP000822688"/>
    </source>
</evidence>
<dbReference type="EMBL" id="CM026426">
    <property type="protein sequence ID" value="KAG0575122.1"/>
    <property type="molecule type" value="Genomic_DNA"/>
</dbReference>
<feature type="region of interest" description="Disordered" evidence="1">
    <location>
        <begin position="200"/>
        <end position="224"/>
    </location>
</feature>
<organism evidence="2 3">
    <name type="scientific">Ceratodon purpureus</name>
    <name type="common">Fire moss</name>
    <name type="synonym">Dicranum purpureum</name>
    <dbReference type="NCBI Taxonomy" id="3225"/>
    <lineage>
        <taxon>Eukaryota</taxon>
        <taxon>Viridiplantae</taxon>
        <taxon>Streptophyta</taxon>
        <taxon>Embryophyta</taxon>
        <taxon>Bryophyta</taxon>
        <taxon>Bryophytina</taxon>
        <taxon>Bryopsida</taxon>
        <taxon>Dicranidae</taxon>
        <taxon>Pseudoditrichales</taxon>
        <taxon>Ditrichaceae</taxon>
        <taxon>Ceratodon</taxon>
    </lineage>
</organism>
<feature type="compositionally biased region" description="Basic and acidic residues" evidence="1">
    <location>
        <begin position="247"/>
        <end position="258"/>
    </location>
</feature>
<accession>A0A8T0HVJ7</accession>
<feature type="region of interest" description="Disordered" evidence="1">
    <location>
        <begin position="133"/>
        <end position="179"/>
    </location>
</feature>
<proteinExistence type="predicted"/>
<gene>
    <name evidence="2" type="ORF">KC19_VG320000</name>
</gene>
<dbReference type="Proteomes" id="UP000822688">
    <property type="component" value="Chromosome V"/>
</dbReference>
<evidence type="ECO:0000313" key="2">
    <source>
        <dbReference type="EMBL" id="KAG0575122.1"/>
    </source>
</evidence>
<feature type="compositionally biased region" description="Polar residues" evidence="1">
    <location>
        <begin position="164"/>
        <end position="173"/>
    </location>
</feature>
<keyword evidence="3" id="KW-1185">Reference proteome</keyword>
<feature type="compositionally biased region" description="Low complexity" evidence="1">
    <location>
        <begin position="259"/>
        <end position="272"/>
    </location>
</feature>
<protein>
    <submittedName>
        <fullName evidence="2">Uncharacterized protein</fullName>
    </submittedName>
</protein>
<comment type="caution">
    <text evidence="2">The sequence shown here is derived from an EMBL/GenBank/DDBJ whole genome shotgun (WGS) entry which is preliminary data.</text>
</comment>
<feature type="compositionally biased region" description="Polar residues" evidence="1">
    <location>
        <begin position="462"/>
        <end position="484"/>
    </location>
</feature>
<evidence type="ECO:0000256" key="1">
    <source>
        <dbReference type="SAM" id="MobiDB-lite"/>
    </source>
</evidence>
<dbReference type="AlphaFoldDB" id="A0A8T0HVJ7"/>
<sequence>MLSTEEVWVWQFAWPRSRRPAYIAADSTVERIASDDMEAYSIVGSLKRAEVTVMASSFSECGSCSIGSDSDDYLSPSPEYTSRALVGASRPCFKLLRLSVMASAIPTSSGAQARVTPLVASQTGLGGHGLRTWPQHGSQHDTPSPRCAPERTHQPLGDIGCYTQHGNSQNPESSPFHRRIPYIAPRPAHTAPPTVSNHVEISADPGRCMPQTWRRPRSPTTKEREALAKRSARNLQKEVYSMQRLAHAEGRQISDQGRRQTPTRTIRSTSISDGLHTPCNDPVKYANRYDTPMCSDWILDAETEYGVTETYGSHAHSPEVVNSTSLRQGTTSQNHSTLQEKISDSWKEGMESRMDFLQTNLMELLQLFKQGTGNAATRPVGVVADVTTQHRTPDTSDLTAPTPCLAPESVPICVGVTKDPMPETVSALPNHMDPVTTDAPVHLSPVVHDTAILRADPRTQDEQTNSDCAPTQTSPKSSRGTNTFPKGAPSVTDTLQTFANTTSTLGDGGSMYRETPFAGAITSNPGTQTRGARGRKSGIFSKIPRAFQLAKDSSTIVPAKKSVWIVLSDHGEIVVAVGKTGLGPKSKVMKDGPPCPDGAQWVHVLRIFKHSVKVLYPSPSDERHSLDCALPPKRGRHGLLMWDSKFLIPYKAEESTWSST</sequence>